<proteinExistence type="predicted"/>
<organism evidence="1 2">
    <name type="scientific">Crenothrix polyspora</name>
    <dbReference type="NCBI Taxonomy" id="360316"/>
    <lineage>
        <taxon>Bacteria</taxon>
        <taxon>Pseudomonadati</taxon>
        <taxon>Pseudomonadota</taxon>
        <taxon>Gammaproteobacteria</taxon>
        <taxon>Methylococcales</taxon>
        <taxon>Crenotrichaceae</taxon>
        <taxon>Crenothrix</taxon>
    </lineage>
</organism>
<name>A0A1R4H806_9GAMM</name>
<dbReference type="EMBL" id="FUKJ01000167">
    <property type="protein sequence ID" value="SJM91990.1"/>
    <property type="molecule type" value="Genomic_DNA"/>
</dbReference>
<evidence type="ECO:0000313" key="1">
    <source>
        <dbReference type="EMBL" id="SJM91990.1"/>
    </source>
</evidence>
<keyword evidence="2" id="KW-1185">Reference proteome</keyword>
<gene>
    <name evidence="1" type="ORF">CRENPOLYSF2_2490002</name>
</gene>
<evidence type="ECO:0000313" key="2">
    <source>
        <dbReference type="Proteomes" id="UP000195442"/>
    </source>
</evidence>
<reference evidence="2" key="1">
    <citation type="submission" date="2017-02" db="EMBL/GenBank/DDBJ databases">
        <authorList>
            <person name="Daims H."/>
        </authorList>
    </citation>
    <scope>NUCLEOTIDE SEQUENCE [LARGE SCALE GENOMIC DNA]</scope>
</reference>
<accession>A0A1R4H806</accession>
<dbReference type="Proteomes" id="UP000195442">
    <property type="component" value="Unassembled WGS sequence"/>
</dbReference>
<sequence>MSHSRIDYEQQFLLTYTCAKHMKLRDNNTSQQLYSFSEK</sequence>
<protein>
    <submittedName>
        <fullName evidence="1">Uncharacterized protein</fullName>
    </submittedName>
</protein>